<dbReference type="RefSeq" id="WP_008602006.1">
    <property type="nucleotide sequence ID" value="NZ_AMRV01000005.1"/>
</dbReference>
<proteinExistence type="predicted"/>
<feature type="transmembrane region" description="Helical" evidence="1">
    <location>
        <begin position="31"/>
        <end position="50"/>
    </location>
</feature>
<keyword evidence="1" id="KW-0472">Membrane</keyword>
<name>M2SBJ6_9SPHN</name>
<dbReference type="AlphaFoldDB" id="M2SBJ6"/>
<accession>M2SBJ6</accession>
<reference evidence="2 3" key="1">
    <citation type="journal article" date="2013" name="Genome Announc.">
        <title>Draft Genome Sequence of Strain JLT2015T, Belonging to the Family Sphingomonadaceae of the Alphaproteobacteria.</title>
        <authorList>
            <person name="Tang K."/>
            <person name="Liu K."/>
            <person name="Li S."/>
            <person name="Jiao N."/>
        </authorList>
    </citation>
    <scope>NUCLEOTIDE SEQUENCE [LARGE SCALE GENOMIC DNA]</scope>
    <source>
        <strain evidence="2 3">JLT2015</strain>
    </source>
</reference>
<evidence type="ECO:0000256" key="1">
    <source>
        <dbReference type="SAM" id="Phobius"/>
    </source>
</evidence>
<evidence type="ECO:0008006" key="4">
    <source>
        <dbReference type="Google" id="ProtNLM"/>
    </source>
</evidence>
<dbReference type="OrthoDB" id="7423492at2"/>
<evidence type="ECO:0000313" key="3">
    <source>
        <dbReference type="Proteomes" id="UP000011717"/>
    </source>
</evidence>
<protein>
    <recommendedName>
        <fullName evidence="4">LPS export ABC transporter periplasmic protein LptC</fullName>
    </recommendedName>
</protein>
<organism evidence="2 3">
    <name type="scientific">Pacificimonas flava</name>
    <dbReference type="NCBI Taxonomy" id="1234595"/>
    <lineage>
        <taxon>Bacteria</taxon>
        <taxon>Pseudomonadati</taxon>
        <taxon>Pseudomonadota</taxon>
        <taxon>Alphaproteobacteria</taxon>
        <taxon>Sphingomonadales</taxon>
        <taxon>Sphingosinicellaceae</taxon>
        <taxon>Pacificimonas</taxon>
    </lineage>
</organism>
<keyword evidence="3" id="KW-1185">Reference proteome</keyword>
<dbReference type="Proteomes" id="UP000011717">
    <property type="component" value="Unassembled WGS sequence"/>
</dbReference>
<evidence type="ECO:0000313" key="2">
    <source>
        <dbReference type="EMBL" id="EMD82745.1"/>
    </source>
</evidence>
<comment type="caution">
    <text evidence="2">The sequence shown here is derived from an EMBL/GenBank/DDBJ whole genome shotgun (WGS) entry which is preliminary data.</text>
</comment>
<keyword evidence="1" id="KW-1133">Transmembrane helix</keyword>
<dbReference type="EMBL" id="AMRV01000005">
    <property type="protein sequence ID" value="EMD82745.1"/>
    <property type="molecule type" value="Genomic_DNA"/>
</dbReference>
<sequence>MSAAAEDLRKSRRDWALPHSRWDRFAAAMRVALPAAAAVLLAIGLVWPMTQDQEFSFILSKDEVDMAGDRMRLDEAVYRGKDDLGRPFLIRARSGVQQTSADPRLVLSGLSARLQMEEGLARVAGDQGVYDLEAETLFVDGPVQVTRTDGYRLVTGDMLVDIPARSMVGRGRVEGVHPLGRFEGDELKVDLGSRVVTLDGNTKMRINP</sequence>
<gene>
    <name evidence="2" type="ORF">C725_1785</name>
</gene>
<keyword evidence="1" id="KW-0812">Transmembrane</keyword>